<dbReference type="KEGG" id="hgr:DW355_04055"/>
<dbReference type="InterPro" id="IPR014016">
    <property type="entry name" value="UvrD-like_ATP-bd"/>
</dbReference>
<keyword evidence="6 11" id="KW-0067">ATP-binding</keyword>
<dbReference type="CDD" id="cd17932">
    <property type="entry name" value="DEXQc_UvrD"/>
    <property type="match status" value="1"/>
</dbReference>
<evidence type="ECO:0000256" key="10">
    <source>
        <dbReference type="ARBA" id="ARBA00048988"/>
    </source>
</evidence>
<dbReference type="GO" id="GO:0005524">
    <property type="term" value="F:ATP binding"/>
    <property type="evidence" value="ECO:0007669"/>
    <property type="project" value="UniProtKB-UniRule"/>
</dbReference>
<organism evidence="15 16">
    <name type="scientific">Hylemonella gracilis</name>
    <dbReference type="NCBI Taxonomy" id="80880"/>
    <lineage>
        <taxon>Bacteria</taxon>
        <taxon>Pseudomonadati</taxon>
        <taxon>Pseudomonadota</taxon>
        <taxon>Betaproteobacteria</taxon>
        <taxon>Burkholderiales</taxon>
        <taxon>Comamonadaceae</taxon>
        <taxon>Hylemonella</taxon>
    </lineage>
</organism>
<dbReference type="GO" id="GO:0006260">
    <property type="term" value="P:DNA replication"/>
    <property type="evidence" value="ECO:0007669"/>
    <property type="project" value="UniProtKB-UniRule"/>
</dbReference>
<feature type="domain" description="UvrD-like helicase ATP-binding" evidence="13">
    <location>
        <begin position="3"/>
        <end position="280"/>
    </location>
</feature>
<feature type="binding site" evidence="12">
    <location>
        <begin position="24"/>
        <end position="31"/>
    </location>
    <ligand>
        <name>ATP</name>
        <dbReference type="ChEBI" id="CHEBI:30616"/>
    </ligand>
</feature>
<protein>
    <recommendedName>
        <fullName evidence="11">ATP-dependent DNA helicase Rep</fullName>
        <ecNumber evidence="11">5.6.2.4</ecNumber>
    </recommendedName>
    <alternativeName>
        <fullName evidence="11">DNA 3'-5' helicase Rep</fullName>
    </alternativeName>
</protein>
<feature type="domain" description="UvrD-like helicase C-terminal" evidence="14">
    <location>
        <begin position="281"/>
        <end position="578"/>
    </location>
</feature>
<comment type="catalytic activity">
    <reaction evidence="9 11">
        <text>Couples ATP hydrolysis with the unwinding of duplex DNA by translocating in the 3'-5' direction.</text>
        <dbReference type="EC" id="5.6.2.4"/>
    </reaction>
</comment>
<dbReference type="Gene3D" id="1.10.10.160">
    <property type="match status" value="1"/>
</dbReference>
<dbReference type="EMBL" id="CP031395">
    <property type="protein sequence ID" value="QBK04062.1"/>
    <property type="molecule type" value="Genomic_DNA"/>
</dbReference>
<comment type="function">
    <text evidence="11">Rep helicase is a single-stranded DNA-dependent ATPase involved in DNA replication; it can initiate unwinding at a nick in the DNA. It binds to the single-stranded DNA and acts in a progressive fashion along the DNA in the 3' to 5' direction.</text>
</comment>
<dbReference type="Gene3D" id="3.40.50.300">
    <property type="entry name" value="P-loop containing nucleotide triphosphate hydrolases"/>
    <property type="match status" value="2"/>
</dbReference>
<dbReference type="RefSeq" id="WP_131278071.1">
    <property type="nucleotide sequence ID" value="NZ_CP031395.1"/>
</dbReference>
<evidence type="ECO:0000256" key="4">
    <source>
        <dbReference type="ARBA" id="ARBA00022801"/>
    </source>
</evidence>
<dbReference type="PANTHER" id="PTHR11070">
    <property type="entry name" value="UVRD / RECB / PCRA DNA HELICASE FAMILY MEMBER"/>
    <property type="match status" value="1"/>
</dbReference>
<dbReference type="Pfam" id="PF13361">
    <property type="entry name" value="UvrD_C"/>
    <property type="match status" value="1"/>
</dbReference>
<evidence type="ECO:0000256" key="11">
    <source>
        <dbReference type="HAMAP-Rule" id="MF_01920"/>
    </source>
</evidence>
<keyword evidence="3 11" id="KW-0547">Nucleotide-binding</keyword>
<dbReference type="InterPro" id="IPR014017">
    <property type="entry name" value="DNA_helicase_UvrD-like_C"/>
</dbReference>
<name>A0A4P6UG77_9BURK</name>
<dbReference type="GO" id="GO:0016887">
    <property type="term" value="F:ATP hydrolysis activity"/>
    <property type="evidence" value="ECO:0007669"/>
    <property type="project" value="RHEA"/>
</dbReference>
<dbReference type="OrthoDB" id="5905204at2"/>
<evidence type="ECO:0000256" key="12">
    <source>
        <dbReference type="PROSITE-ProRule" id="PRU00560"/>
    </source>
</evidence>
<evidence type="ECO:0000256" key="1">
    <source>
        <dbReference type="ARBA" id="ARBA00009922"/>
    </source>
</evidence>
<dbReference type="InterPro" id="IPR027417">
    <property type="entry name" value="P-loop_NTPase"/>
</dbReference>
<evidence type="ECO:0000259" key="14">
    <source>
        <dbReference type="PROSITE" id="PS51217"/>
    </source>
</evidence>
<reference evidence="15 16" key="1">
    <citation type="submission" date="2018-07" db="EMBL/GenBank/DDBJ databases">
        <title>Exploring interactions and the metabolic potential of the ultra-small soil bacteria Hylemonella gracilis.</title>
        <authorList>
            <person name="Tyc O."/>
            <person name="Kulkarni P."/>
            <person name="Gawehns F."/>
            <person name="Hundscheid M."/>
            <person name="Zweers H."/>
            <person name="Garbeva P."/>
        </authorList>
    </citation>
    <scope>NUCLEOTIDE SEQUENCE [LARGE SCALE GENOMIC DNA]</scope>
    <source>
        <strain evidence="15 16">NS1</strain>
    </source>
</reference>
<evidence type="ECO:0000259" key="13">
    <source>
        <dbReference type="PROSITE" id="PS51198"/>
    </source>
</evidence>
<evidence type="ECO:0000256" key="6">
    <source>
        <dbReference type="ARBA" id="ARBA00022840"/>
    </source>
</evidence>
<dbReference type="GO" id="GO:0043138">
    <property type="term" value="F:3'-5' DNA helicase activity"/>
    <property type="evidence" value="ECO:0007669"/>
    <property type="project" value="UniProtKB-UniRule"/>
</dbReference>
<evidence type="ECO:0000313" key="15">
    <source>
        <dbReference type="EMBL" id="QBK04062.1"/>
    </source>
</evidence>
<dbReference type="Pfam" id="PF00580">
    <property type="entry name" value="UvrD-helicase"/>
    <property type="match status" value="1"/>
</dbReference>
<dbReference type="InterPro" id="IPR013986">
    <property type="entry name" value="DExx_box_DNA_helicase_dom_sf"/>
</dbReference>
<dbReference type="PROSITE" id="PS51217">
    <property type="entry name" value="UVRD_HELICASE_CTER"/>
    <property type="match status" value="1"/>
</dbReference>
<dbReference type="InterPro" id="IPR000212">
    <property type="entry name" value="DNA_helicase_UvrD/REP"/>
</dbReference>
<keyword evidence="4 11" id="KW-0378">Hydrolase</keyword>
<dbReference type="GO" id="GO:0003697">
    <property type="term" value="F:single-stranded DNA binding"/>
    <property type="evidence" value="ECO:0007669"/>
    <property type="project" value="UniProtKB-UniRule"/>
</dbReference>
<evidence type="ECO:0000256" key="7">
    <source>
        <dbReference type="ARBA" id="ARBA00023125"/>
    </source>
</evidence>
<dbReference type="PROSITE" id="PS51198">
    <property type="entry name" value="UVRD_HELICASE_ATP_BIND"/>
    <property type="match status" value="1"/>
</dbReference>
<keyword evidence="5 11" id="KW-0347">Helicase</keyword>
<dbReference type="Proteomes" id="UP000292939">
    <property type="component" value="Chromosome"/>
</dbReference>
<dbReference type="GO" id="GO:0000725">
    <property type="term" value="P:recombinational repair"/>
    <property type="evidence" value="ECO:0007669"/>
    <property type="project" value="TreeGrafter"/>
</dbReference>
<gene>
    <name evidence="11" type="primary">rep</name>
    <name evidence="15" type="ORF">DW355_04055</name>
</gene>
<dbReference type="PANTHER" id="PTHR11070:SF64">
    <property type="entry name" value="ATP-DEPENDENT DNA HELICASE REP"/>
    <property type="match status" value="1"/>
</dbReference>
<keyword evidence="7 11" id="KW-0238">DNA-binding</keyword>
<dbReference type="AlphaFoldDB" id="A0A4P6UG77"/>
<evidence type="ECO:0000256" key="5">
    <source>
        <dbReference type="ARBA" id="ARBA00022806"/>
    </source>
</evidence>
<comment type="similarity">
    <text evidence="1 11">Belongs to the helicase family. UvrD subfamily.</text>
</comment>
<evidence type="ECO:0000256" key="9">
    <source>
        <dbReference type="ARBA" id="ARBA00034617"/>
    </source>
</evidence>
<evidence type="ECO:0000256" key="2">
    <source>
        <dbReference type="ARBA" id="ARBA00022705"/>
    </source>
</evidence>
<keyword evidence="2 11" id="KW-0235">DNA replication</keyword>
<dbReference type="Gene3D" id="1.10.486.10">
    <property type="entry name" value="PCRA, domain 4"/>
    <property type="match status" value="1"/>
</dbReference>
<accession>A0A4P6UG77</accession>
<dbReference type="GO" id="GO:0005829">
    <property type="term" value="C:cytosol"/>
    <property type="evidence" value="ECO:0007669"/>
    <property type="project" value="TreeGrafter"/>
</dbReference>
<dbReference type="InterPro" id="IPR005752">
    <property type="entry name" value="Helicase_Rep"/>
</dbReference>
<evidence type="ECO:0000256" key="3">
    <source>
        <dbReference type="ARBA" id="ARBA00022741"/>
    </source>
</evidence>
<comment type="subunit">
    <text evidence="11">Homodimer.</text>
</comment>
<comment type="catalytic activity">
    <reaction evidence="10 11">
        <text>ATP + H2O = ADP + phosphate + H(+)</text>
        <dbReference type="Rhea" id="RHEA:13065"/>
        <dbReference type="ChEBI" id="CHEBI:15377"/>
        <dbReference type="ChEBI" id="CHEBI:15378"/>
        <dbReference type="ChEBI" id="CHEBI:30616"/>
        <dbReference type="ChEBI" id="CHEBI:43474"/>
        <dbReference type="ChEBI" id="CHEBI:456216"/>
        <dbReference type="EC" id="5.6.2.4"/>
    </reaction>
</comment>
<feature type="binding site" evidence="11">
    <location>
        <position position="278"/>
    </location>
    <ligand>
        <name>ATP</name>
        <dbReference type="ChEBI" id="CHEBI:30616"/>
    </ligand>
</feature>
<dbReference type="HAMAP" id="MF_01920">
    <property type="entry name" value="Helicase_Rep"/>
    <property type="match status" value="1"/>
</dbReference>
<keyword evidence="8 11" id="KW-0413">Isomerase</keyword>
<proteinExistence type="inferred from homology"/>
<sequence length="715" mass="79481">MSAGLNLAQQDAVNHLHGPCLVLAGAGSGKTRVITHKIGRLIQAGLEPQRITAITFTNKAAAEMRERAKGLIGRDAKKVRICTFHALGVHLLRGDGEALGLKANFSIMDSDDVTSILKDAGGSTDAATARQWQWTISKWKNAGLTASQAEAQAADDNERVTAKIMARYEERLTAYQSVDFDDLIGLPLKLLREHPEVRAKWQQMMGHILVDEYQDTNATQYELLKLLTSDDPQRAHFTAVGDDDQSIYGWRGATLDNLKKLPIDFPNLRIIKLEQNYRSTSAILEAANNVIGPNPKLFPKTLWSELGAGEPVRVVDADNEEHEAERMVARIQSLRENSQHKEFKDFAVLYRANHQSRILEQALRKANIPYKVSGGISFFDRAEIRDLCAWLRLWVNNDDDPAFLRAITTPKRGIGHQTLQALGTFSGKYKVSLFEALFSSSLPSVLNSRAVDSLHEFGRYVNDLEYRARHTEGKEAALAFLLEWLKDIGYEKYLYDSEEHEKAASSRWTNVLDFCDWMAGRCGGEIEDENGANFGTNFASEKKNLLDVAQTVSLISTLSERQQDQNLVTLSTLHAAKGLEWPHVMLIGVCEGLLPFKLDDGADTAGGSQREHEGNDSVMGAAIAERLQEERRLMYVGITRAQRTLAVSWPKRRKKGREMIAAQPSRFIAEMALSQATAKEDPREKLRALRAEFAKKAEATAAAAATQQQASGSPV</sequence>
<dbReference type="EC" id="5.6.2.4" evidence="11"/>
<evidence type="ECO:0000256" key="8">
    <source>
        <dbReference type="ARBA" id="ARBA00023235"/>
    </source>
</evidence>
<dbReference type="SUPFAM" id="SSF52540">
    <property type="entry name" value="P-loop containing nucleoside triphosphate hydrolases"/>
    <property type="match status" value="1"/>
</dbReference>
<evidence type="ECO:0000313" key="16">
    <source>
        <dbReference type="Proteomes" id="UP000292939"/>
    </source>
</evidence>